<dbReference type="SUPFAM" id="SSF55008">
    <property type="entry name" value="HMA, heavy metal-associated domain"/>
    <property type="match status" value="1"/>
</dbReference>
<sequence length="66" mass="7080">MQFHIENMTCFGCARSVTKAIQSVDKAAVIKADPENRKIEVETSAARAEIEAVLAEAGYPAAREAA</sequence>
<dbReference type="Proteomes" id="UP000199628">
    <property type="component" value="Unassembled WGS sequence"/>
</dbReference>
<keyword evidence="3" id="KW-1185">Reference proteome</keyword>
<dbReference type="GO" id="GO:0046872">
    <property type="term" value="F:metal ion binding"/>
    <property type="evidence" value="ECO:0007669"/>
    <property type="project" value="InterPro"/>
</dbReference>
<evidence type="ECO:0000313" key="3">
    <source>
        <dbReference type="Proteomes" id="UP000199628"/>
    </source>
</evidence>
<dbReference type="InterPro" id="IPR006121">
    <property type="entry name" value="HMA_dom"/>
</dbReference>
<protein>
    <submittedName>
        <fullName evidence="2">Copper chaperone</fullName>
    </submittedName>
</protein>
<dbReference type="PROSITE" id="PS50846">
    <property type="entry name" value="HMA_2"/>
    <property type="match status" value="1"/>
</dbReference>
<dbReference type="Pfam" id="PF00403">
    <property type="entry name" value="HMA"/>
    <property type="match status" value="1"/>
</dbReference>
<accession>A0A1G6YD67</accession>
<evidence type="ECO:0000259" key="1">
    <source>
        <dbReference type="PROSITE" id="PS50846"/>
    </source>
</evidence>
<dbReference type="AlphaFoldDB" id="A0A1G6YD67"/>
<organism evidence="2 3">
    <name type="scientific">Ruegeria marina</name>
    <dbReference type="NCBI Taxonomy" id="639004"/>
    <lineage>
        <taxon>Bacteria</taxon>
        <taxon>Pseudomonadati</taxon>
        <taxon>Pseudomonadota</taxon>
        <taxon>Alphaproteobacteria</taxon>
        <taxon>Rhodobacterales</taxon>
        <taxon>Roseobacteraceae</taxon>
        <taxon>Ruegeria</taxon>
    </lineage>
</organism>
<dbReference type="InterPro" id="IPR036163">
    <property type="entry name" value="HMA_dom_sf"/>
</dbReference>
<proteinExistence type="predicted"/>
<name>A0A1G6YD67_9RHOB</name>
<gene>
    <name evidence="2" type="ORF">SAMN04488239_111111</name>
</gene>
<dbReference type="OrthoDB" id="9801832at2"/>
<feature type="domain" description="HMA" evidence="1">
    <location>
        <begin position="1"/>
        <end position="62"/>
    </location>
</feature>
<dbReference type="EMBL" id="FMZV01000011">
    <property type="protein sequence ID" value="SDD88290.1"/>
    <property type="molecule type" value="Genomic_DNA"/>
</dbReference>
<dbReference type="Gene3D" id="3.30.70.100">
    <property type="match status" value="1"/>
</dbReference>
<reference evidence="3" key="1">
    <citation type="submission" date="2016-10" db="EMBL/GenBank/DDBJ databases">
        <authorList>
            <person name="Varghese N."/>
            <person name="Submissions S."/>
        </authorList>
    </citation>
    <scope>NUCLEOTIDE SEQUENCE [LARGE SCALE GENOMIC DNA]</scope>
    <source>
        <strain evidence="3">CGMCC 1.9108</strain>
    </source>
</reference>
<dbReference type="STRING" id="639004.SAMN04488239_111111"/>
<dbReference type="RefSeq" id="WP_093033757.1">
    <property type="nucleotide sequence ID" value="NZ_FMZV01000011.1"/>
</dbReference>
<evidence type="ECO:0000313" key="2">
    <source>
        <dbReference type="EMBL" id="SDD88290.1"/>
    </source>
</evidence>
<dbReference type="CDD" id="cd00371">
    <property type="entry name" value="HMA"/>
    <property type="match status" value="1"/>
</dbReference>